<keyword evidence="2" id="KW-1003">Cell membrane</keyword>
<proteinExistence type="predicted"/>
<keyword evidence="4 7" id="KW-1133">Transmembrane helix</keyword>
<comment type="subcellular location">
    <subcellularLocation>
        <location evidence="1">Cell membrane</location>
        <topology evidence="1">Multi-pass membrane protein</topology>
    </subcellularLocation>
</comment>
<evidence type="ECO:0000256" key="1">
    <source>
        <dbReference type="ARBA" id="ARBA00004651"/>
    </source>
</evidence>
<name>A0A7C1G0B8_THERO</name>
<feature type="transmembrane region" description="Helical" evidence="7">
    <location>
        <begin position="186"/>
        <end position="212"/>
    </location>
</feature>
<feature type="compositionally biased region" description="Basic and acidic residues" evidence="6">
    <location>
        <begin position="19"/>
        <end position="30"/>
    </location>
</feature>
<evidence type="ECO:0000256" key="6">
    <source>
        <dbReference type="SAM" id="MobiDB-lite"/>
    </source>
</evidence>
<feature type="compositionally biased region" description="Polar residues" evidence="6">
    <location>
        <begin position="1"/>
        <end position="15"/>
    </location>
</feature>
<feature type="transmembrane region" description="Helical" evidence="7">
    <location>
        <begin position="251"/>
        <end position="273"/>
    </location>
</feature>
<evidence type="ECO:0008006" key="9">
    <source>
        <dbReference type="Google" id="ProtNLM"/>
    </source>
</evidence>
<sequence>MDDQRWTTCSVSTTPCERGNTRTRENREKSPSASRGSLERTREVQVLRYVRTIERVARASALWRAYQYFAQRDGALYAAAIAYAAVLSLGPFLFALATLGGLLLRDYVAPAAIIDWVTTQLPQTAALAPLLTPMLERQAEAASGLLALASVLLSLWAASLLGSTLRHALRAVAAPALPRAPLQERLIGLSATLIALFAAIAWLGILGIVGGLLVQLPFVWRSVIGLAASWLVFAALYAFLLPGPRLPCSAIVWSSLLAAGSWELAKAILAFLARGLGRSSEVYGLLGALVALLVAAHVAAMITLYGAIVAVILAEERFHRAERPT</sequence>
<feature type="transmembrane region" description="Helical" evidence="7">
    <location>
        <begin position="74"/>
        <end position="97"/>
    </location>
</feature>
<accession>A0A7C1G0B8</accession>
<dbReference type="AlphaFoldDB" id="A0A7C1G0B8"/>
<feature type="transmembrane region" description="Helical" evidence="7">
    <location>
        <begin position="218"/>
        <end position="239"/>
    </location>
</feature>
<keyword evidence="3 7" id="KW-0812">Transmembrane</keyword>
<dbReference type="InterPro" id="IPR017039">
    <property type="entry name" value="Virul_fac_BrkB"/>
</dbReference>
<keyword evidence="5 7" id="KW-0472">Membrane</keyword>
<evidence type="ECO:0000256" key="4">
    <source>
        <dbReference type="ARBA" id="ARBA00022989"/>
    </source>
</evidence>
<dbReference type="PANTHER" id="PTHR30213">
    <property type="entry name" value="INNER MEMBRANE PROTEIN YHJD"/>
    <property type="match status" value="1"/>
</dbReference>
<comment type="caution">
    <text evidence="8">The sequence shown here is derived from an EMBL/GenBank/DDBJ whole genome shotgun (WGS) entry which is preliminary data.</text>
</comment>
<dbReference type="Pfam" id="PF03631">
    <property type="entry name" value="Virul_fac_BrkB"/>
    <property type="match status" value="1"/>
</dbReference>
<feature type="region of interest" description="Disordered" evidence="6">
    <location>
        <begin position="1"/>
        <end position="37"/>
    </location>
</feature>
<dbReference type="PANTHER" id="PTHR30213:SF1">
    <property type="entry name" value="INNER MEMBRANE PROTEIN YHJD"/>
    <property type="match status" value="1"/>
</dbReference>
<dbReference type="PIRSF" id="PIRSF035875">
    <property type="entry name" value="RNase_BN"/>
    <property type="match status" value="1"/>
</dbReference>
<feature type="transmembrane region" description="Helical" evidence="7">
    <location>
        <begin position="141"/>
        <end position="165"/>
    </location>
</feature>
<evidence type="ECO:0000313" key="8">
    <source>
        <dbReference type="EMBL" id="HEF64102.1"/>
    </source>
</evidence>
<evidence type="ECO:0000256" key="3">
    <source>
        <dbReference type="ARBA" id="ARBA00022692"/>
    </source>
</evidence>
<reference evidence="8" key="1">
    <citation type="journal article" date="2020" name="mSystems">
        <title>Genome- and Community-Level Interaction Insights into Carbon Utilization and Element Cycling Functions of Hydrothermarchaeota in Hydrothermal Sediment.</title>
        <authorList>
            <person name="Zhou Z."/>
            <person name="Liu Y."/>
            <person name="Xu W."/>
            <person name="Pan J."/>
            <person name="Luo Z.H."/>
            <person name="Li M."/>
        </authorList>
    </citation>
    <scope>NUCLEOTIDE SEQUENCE [LARGE SCALE GENOMIC DNA]</scope>
    <source>
        <strain evidence="8">SpSt-222</strain>
    </source>
</reference>
<protein>
    <recommendedName>
        <fullName evidence="9">YihY/virulence factor BrkB family protein</fullName>
    </recommendedName>
</protein>
<dbReference type="EMBL" id="DSJL01000001">
    <property type="protein sequence ID" value="HEF64102.1"/>
    <property type="molecule type" value="Genomic_DNA"/>
</dbReference>
<evidence type="ECO:0000256" key="2">
    <source>
        <dbReference type="ARBA" id="ARBA00022475"/>
    </source>
</evidence>
<gene>
    <name evidence="8" type="ORF">ENP47_00595</name>
</gene>
<dbReference type="GO" id="GO:0005886">
    <property type="term" value="C:plasma membrane"/>
    <property type="evidence" value="ECO:0007669"/>
    <property type="project" value="UniProtKB-SubCell"/>
</dbReference>
<feature type="transmembrane region" description="Helical" evidence="7">
    <location>
        <begin position="285"/>
        <end position="314"/>
    </location>
</feature>
<organism evidence="8">
    <name type="scientific">Thermomicrobium roseum</name>
    <dbReference type="NCBI Taxonomy" id="500"/>
    <lineage>
        <taxon>Bacteria</taxon>
        <taxon>Pseudomonadati</taxon>
        <taxon>Thermomicrobiota</taxon>
        <taxon>Thermomicrobia</taxon>
        <taxon>Thermomicrobiales</taxon>
        <taxon>Thermomicrobiaceae</taxon>
        <taxon>Thermomicrobium</taxon>
    </lineage>
</organism>
<evidence type="ECO:0000256" key="7">
    <source>
        <dbReference type="SAM" id="Phobius"/>
    </source>
</evidence>
<evidence type="ECO:0000256" key="5">
    <source>
        <dbReference type="ARBA" id="ARBA00023136"/>
    </source>
</evidence>